<evidence type="ECO:0000313" key="2">
    <source>
        <dbReference type="Proteomes" id="UP000310477"/>
    </source>
</evidence>
<dbReference type="Proteomes" id="UP000310477">
    <property type="component" value="Unassembled WGS sequence"/>
</dbReference>
<reference evidence="1 2" key="1">
    <citation type="submission" date="2019-04" db="EMBL/GenBank/DDBJ databases">
        <title>Pedobacter sp. AR-2-6 sp. nov., isolated from Arctic soil.</title>
        <authorList>
            <person name="Dahal R.H."/>
            <person name="Kim D.-U."/>
        </authorList>
    </citation>
    <scope>NUCLEOTIDE SEQUENCE [LARGE SCALE GENOMIC DNA]</scope>
    <source>
        <strain evidence="1 2">AR-2-6</strain>
    </source>
</reference>
<dbReference type="OrthoDB" id="770886at2"/>
<organism evidence="1 2">
    <name type="scientific">Pedobacter cryotolerans</name>
    <dbReference type="NCBI Taxonomy" id="2571270"/>
    <lineage>
        <taxon>Bacteria</taxon>
        <taxon>Pseudomonadati</taxon>
        <taxon>Bacteroidota</taxon>
        <taxon>Sphingobacteriia</taxon>
        <taxon>Sphingobacteriales</taxon>
        <taxon>Sphingobacteriaceae</taxon>
        <taxon>Pedobacter</taxon>
    </lineage>
</organism>
<keyword evidence="2" id="KW-1185">Reference proteome</keyword>
<dbReference type="RefSeq" id="WP_136877951.1">
    <property type="nucleotide sequence ID" value="NZ_SWBO01000010.1"/>
</dbReference>
<gene>
    <name evidence="1" type="ORF">FA045_15295</name>
</gene>
<accession>A0A4U1BY56</accession>
<name>A0A4U1BY56_9SPHI</name>
<proteinExistence type="predicted"/>
<evidence type="ECO:0000313" key="1">
    <source>
        <dbReference type="EMBL" id="TKB98027.1"/>
    </source>
</evidence>
<dbReference type="AlphaFoldDB" id="A0A4U1BY56"/>
<comment type="caution">
    <text evidence="1">The sequence shown here is derived from an EMBL/GenBank/DDBJ whole genome shotgun (WGS) entry which is preliminary data.</text>
</comment>
<sequence>MSTIIIHPETEAKEKAIKAVLEALEINFEQSEETYAQQVLAGLEKGILQANNGETKTYAEVKELLANRWS</sequence>
<dbReference type="Pfam" id="PF10884">
    <property type="entry name" value="DUF2683"/>
    <property type="match status" value="1"/>
</dbReference>
<protein>
    <submittedName>
        <fullName evidence="1">Uncharacterized protein</fullName>
    </submittedName>
</protein>
<dbReference type="EMBL" id="SWBO01000010">
    <property type="protein sequence ID" value="TKB98027.1"/>
    <property type="molecule type" value="Genomic_DNA"/>
</dbReference>
<dbReference type="InterPro" id="IPR020271">
    <property type="entry name" value="Uncharacterised_MJ1172"/>
</dbReference>